<dbReference type="InterPro" id="IPR025419">
    <property type="entry name" value="DUF4142"/>
</dbReference>
<dbReference type="RefSeq" id="WP_319987501.1">
    <property type="nucleotide sequence ID" value="NZ_JAXAVV010000017.1"/>
</dbReference>
<feature type="compositionally biased region" description="Basic and acidic residues" evidence="1">
    <location>
        <begin position="254"/>
        <end position="266"/>
    </location>
</feature>
<proteinExistence type="predicted"/>
<evidence type="ECO:0000259" key="2">
    <source>
        <dbReference type="Pfam" id="PF13628"/>
    </source>
</evidence>
<dbReference type="Proteomes" id="UP001271792">
    <property type="component" value="Unassembled WGS sequence"/>
</dbReference>
<feature type="compositionally biased region" description="Basic and acidic residues" evidence="1">
    <location>
        <begin position="303"/>
        <end position="314"/>
    </location>
</feature>
<sequence length="314" mass="33532">MGDSTGKPRIRWLAAVVISLVIPLGAPAGAEAQHDKTGAPAPAPALTGSLPAAPLGSGGKGDEVVETKWGPLGAGDRDFISKVRLAGLWELPAGQQAMQKSQNPKILEAGQHLIDGHTALDQMIRNGGQALGVELPNQPNSDQSGWLTELTNSQGDDYERTFVNRLRAAHGKVYGFAAQIRAGTKNELVRAMAAQTMNTVFDHITVLEKTGLVDFAALPSATVLGKSPPRTGHRLHEHRTVATLLTAGHPHHGIQFDRHDDPTPRARRDRRSRRALALGQTQEGHAPILTGCPGCPRCRRPRDRASLDRAATDG</sequence>
<dbReference type="PANTHER" id="PTHR38593:SF1">
    <property type="entry name" value="BLR2558 PROTEIN"/>
    <property type="match status" value="1"/>
</dbReference>
<organism evidence="3 4">
    <name type="scientific">Lentzea kristufekii</name>
    <dbReference type="NCBI Taxonomy" id="3095430"/>
    <lineage>
        <taxon>Bacteria</taxon>
        <taxon>Bacillati</taxon>
        <taxon>Actinomycetota</taxon>
        <taxon>Actinomycetes</taxon>
        <taxon>Pseudonocardiales</taxon>
        <taxon>Pseudonocardiaceae</taxon>
        <taxon>Lentzea</taxon>
    </lineage>
</organism>
<name>A0ABU4TZE1_9PSEU</name>
<evidence type="ECO:0000256" key="1">
    <source>
        <dbReference type="SAM" id="MobiDB-lite"/>
    </source>
</evidence>
<feature type="domain" description="DUF4142" evidence="2">
    <location>
        <begin position="76"/>
        <end position="205"/>
    </location>
</feature>
<protein>
    <submittedName>
        <fullName evidence="3">DUF4142 domain-containing protein</fullName>
    </submittedName>
</protein>
<feature type="compositionally biased region" description="Low complexity" evidence="1">
    <location>
        <begin position="38"/>
        <end position="55"/>
    </location>
</feature>
<comment type="caution">
    <text evidence="3">The sequence shown here is derived from an EMBL/GenBank/DDBJ whole genome shotgun (WGS) entry which is preliminary data.</text>
</comment>
<feature type="region of interest" description="Disordered" evidence="1">
    <location>
        <begin position="249"/>
        <end position="314"/>
    </location>
</feature>
<feature type="region of interest" description="Disordered" evidence="1">
    <location>
        <begin position="30"/>
        <end position="64"/>
    </location>
</feature>
<gene>
    <name evidence="3" type="ORF">SK571_30350</name>
</gene>
<dbReference type="PANTHER" id="PTHR38593">
    <property type="entry name" value="BLR2558 PROTEIN"/>
    <property type="match status" value="1"/>
</dbReference>
<dbReference type="Pfam" id="PF13628">
    <property type="entry name" value="DUF4142"/>
    <property type="match status" value="1"/>
</dbReference>
<evidence type="ECO:0000313" key="4">
    <source>
        <dbReference type="Proteomes" id="UP001271792"/>
    </source>
</evidence>
<reference evidence="3 4" key="1">
    <citation type="submission" date="2023-11" db="EMBL/GenBank/DDBJ databases">
        <title>Lentzea sokolovensis, sp. nov., Lentzea kristufkii, sp. nov., and Lentzea miocenensis, sp. nov., rare actinobacteria from Sokolov Coal Basin, Miocene lacustrine sediment, Czech Republic.</title>
        <authorList>
            <person name="Lara A."/>
            <person name="Kotroba L."/>
            <person name="Nouioui I."/>
            <person name="Neumann-Schaal M."/>
            <person name="Mast Y."/>
            <person name="Chronakova A."/>
        </authorList>
    </citation>
    <scope>NUCLEOTIDE SEQUENCE [LARGE SCALE GENOMIC DNA]</scope>
    <source>
        <strain evidence="3 4">BCCO 10_0798</strain>
    </source>
</reference>
<dbReference type="EMBL" id="JAXAVV010000017">
    <property type="protein sequence ID" value="MDX8053694.1"/>
    <property type="molecule type" value="Genomic_DNA"/>
</dbReference>
<keyword evidence="4" id="KW-1185">Reference proteome</keyword>
<evidence type="ECO:0000313" key="3">
    <source>
        <dbReference type="EMBL" id="MDX8053694.1"/>
    </source>
</evidence>
<accession>A0ABU4TZE1</accession>